<dbReference type="EnsemblMetazoa" id="OVOC2703.1">
    <property type="protein sequence ID" value="OVOC2703.1"/>
    <property type="gene ID" value="WBGene00239512"/>
</dbReference>
<organism evidence="2 3">
    <name type="scientific">Onchocerca volvulus</name>
    <dbReference type="NCBI Taxonomy" id="6282"/>
    <lineage>
        <taxon>Eukaryota</taxon>
        <taxon>Metazoa</taxon>
        <taxon>Ecdysozoa</taxon>
        <taxon>Nematoda</taxon>
        <taxon>Chromadorea</taxon>
        <taxon>Rhabditida</taxon>
        <taxon>Spirurina</taxon>
        <taxon>Spiruromorpha</taxon>
        <taxon>Filarioidea</taxon>
        <taxon>Onchocercidae</taxon>
        <taxon>Onchocerca</taxon>
    </lineage>
</organism>
<keyword evidence="3" id="KW-1185">Reference proteome</keyword>
<dbReference type="EMBL" id="CMVM020000075">
    <property type="status" value="NOT_ANNOTATED_CDS"/>
    <property type="molecule type" value="Genomic_DNA"/>
</dbReference>
<accession>A0A8R1XY48</accession>
<proteinExistence type="predicted"/>
<keyword evidence="1" id="KW-0472">Membrane</keyword>
<keyword evidence="1" id="KW-0812">Transmembrane</keyword>
<evidence type="ECO:0000256" key="1">
    <source>
        <dbReference type="SAM" id="Phobius"/>
    </source>
</evidence>
<evidence type="ECO:0000313" key="3">
    <source>
        <dbReference type="Proteomes" id="UP000024404"/>
    </source>
</evidence>
<evidence type="ECO:0000313" key="2">
    <source>
        <dbReference type="EnsemblMetazoa" id="OVOC2703.1"/>
    </source>
</evidence>
<protein>
    <submittedName>
        <fullName evidence="2">Uncharacterized protein</fullName>
    </submittedName>
</protein>
<reference evidence="2" key="2">
    <citation type="submission" date="2022-06" db="UniProtKB">
        <authorList>
            <consortium name="EnsemblMetazoa"/>
        </authorList>
    </citation>
    <scope>IDENTIFICATION</scope>
</reference>
<reference evidence="3" key="1">
    <citation type="submission" date="2013-10" db="EMBL/GenBank/DDBJ databases">
        <title>Genome sequencing of Onchocerca volvulus.</title>
        <authorList>
            <person name="Cotton J."/>
            <person name="Tsai J."/>
            <person name="Stanley E."/>
            <person name="Tracey A."/>
            <person name="Holroyd N."/>
            <person name="Lustigman S."/>
            <person name="Berriman M."/>
        </authorList>
    </citation>
    <scope>NUCLEOTIDE SEQUENCE</scope>
</reference>
<dbReference type="AlphaFoldDB" id="A0A8R1XY48"/>
<sequence length="96" mass="10767">MFLGENMKSLDYWFGVSLFGLKNVNEVVNKPTLSFGSCFSYDNFHLVAASHMITLWIIGLKFYYLVEKVRNGSIEVNVAVVSLASQSSLQPEKNAI</sequence>
<name>A0A8R1XY48_ONCVO</name>
<dbReference type="Proteomes" id="UP000024404">
    <property type="component" value="Unassembled WGS sequence"/>
</dbReference>
<keyword evidence="1" id="KW-1133">Transmembrane helix</keyword>
<feature type="transmembrane region" description="Helical" evidence="1">
    <location>
        <begin position="44"/>
        <end position="64"/>
    </location>
</feature>